<name>A0AAE1I739_9NEOP</name>
<proteinExistence type="predicted"/>
<dbReference type="PANTHER" id="PTHR14628:SF1">
    <property type="entry name" value="BEN DOMAIN-CONTAINING PROTEIN 5"/>
    <property type="match status" value="1"/>
</dbReference>
<reference evidence="2" key="1">
    <citation type="submission" date="2021-07" db="EMBL/GenBank/DDBJ databases">
        <authorList>
            <person name="Catto M.A."/>
            <person name="Jacobson A."/>
            <person name="Kennedy G."/>
            <person name="Labadie P."/>
            <person name="Hunt B.G."/>
            <person name="Srinivasan R."/>
        </authorList>
    </citation>
    <scope>NUCLEOTIDE SEQUENCE</scope>
    <source>
        <strain evidence="2">PL_HMW_Pooled</strain>
        <tissue evidence="2">Head</tissue>
    </source>
</reference>
<feature type="region of interest" description="Disordered" evidence="1">
    <location>
        <begin position="105"/>
        <end position="126"/>
    </location>
</feature>
<evidence type="ECO:0000256" key="1">
    <source>
        <dbReference type="SAM" id="MobiDB-lite"/>
    </source>
</evidence>
<comment type="caution">
    <text evidence="2">The sequence shown here is derived from an EMBL/GenBank/DDBJ whole genome shotgun (WGS) entry which is preliminary data.</text>
</comment>
<dbReference type="EMBL" id="JAHWGI010001442">
    <property type="protein sequence ID" value="KAK3932985.1"/>
    <property type="molecule type" value="Genomic_DNA"/>
</dbReference>
<evidence type="ECO:0000313" key="2">
    <source>
        <dbReference type="EMBL" id="KAK3932985.1"/>
    </source>
</evidence>
<feature type="compositionally biased region" description="Low complexity" evidence="1">
    <location>
        <begin position="477"/>
        <end position="487"/>
    </location>
</feature>
<feature type="region of interest" description="Disordered" evidence="1">
    <location>
        <begin position="396"/>
        <end position="437"/>
    </location>
</feature>
<dbReference type="PANTHER" id="PTHR14628">
    <property type="entry name" value="BEN DOMAIN-CONTAINING PROTEIN 5"/>
    <property type="match status" value="1"/>
</dbReference>
<dbReference type="GO" id="GO:0045892">
    <property type="term" value="P:negative regulation of DNA-templated transcription"/>
    <property type="evidence" value="ECO:0007669"/>
    <property type="project" value="InterPro"/>
</dbReference>
<dbReference type="InterPro" id="IPR040391">
    <property type="entry name" value="BEND5"/>
</dbReference>
<feature type="region of interest" description="Disordered" evidence="1">
    <location>
        <begin position="278"/>
        <end position="310"/>
    </location>
</feature>
<dbReference type="AlphaFoldDB" id="A0AAE1I739"/>
<feature type="compositionally biased region" description="Polar residues" evidence="1">
    <location>
        <begin position="278"/>
        <end position="287"/>
    </location>
</feature>
<sequence>MKPQLALVRYTSDKKRDVVNVREISQFHPKTVNDFDSKKVYQVHCSVVRRSESDQHDEHFSEPYPATILLLAATRQSMLAAAKSKREKLPSGYAERVKRELKKLNNSEEKLEKRKSTKELKNALRRSDQERMKDIIITNLEHEKKTEDYSEVPTTELVAVDNSNEESQLGNSNIPLSQSHDESLDVKANFSADPETEVNSTLPLEVVECVEETNCGDQEENSNTINSCLVKELSLPKLVGIENKFSPDSHGDHTDSLKAFKGSGQQYTTELFPSLSSYGKPSDSNFQPRDLFDSKKARKSEEDTETDSMSCSYQSSSSIIKELESKIVSLQLSNQSLKKRNEFLTKSLTSAYHIMLQESEEIQKILTLHGAKHIMMEQETPTRATNKSWTVAYSPSKNIASPKLRTPTKIRPSPQSSPMSTSKTSSTQKRAHKSDLEENLFSKRSKFSFHDNTGNSSSQSSLMITNSVEQTPQKTCGKSNGLLGLSSSKKRSPSKSPLPSKKSETPSKMKKQKNKSKSENTLNPGEVKAEVLSNDLLKVLKKEREVQMNENRSKVCIGNNTWIKKGVWKDKFSKTSTNLKKLVNELAEEVWGLAGCGNLSLTGGISPKTPGAAQKPPAPAGKVEAIFGLCRAHLMWQGMTNPDHLNQSLTQCRLYLRNMFNESARKLKREENRAKHSTEKKDED</sequence>
<feature type="compositionally biased region" description="Basic and acidic residues" evidence="1">
    <location>
        <begin position="290"/>
        <end position="301"/>
    </location>
</feature>
<feature type="region of interest" description="Disordered" evidence="1">
    <location>
        <begin position="469"/>
        <end position="527"/>
    </location>
</feature>
<accession>A0AAE1I739</accession>
<reference evidence="2" key="2">
    <citation type="journal article" date="2023" name="BMC Genomics">
        <title>Pest status, molecular evolution, and epigenetic factors derived from the genome assembly of Frankliniella fusca, a thysanopteran phytovirus vector.</title>
        <authorList>
            <person name="Catto M.A."/>
            <person name="Labadie P.E."/>
            <person name="Jacobson A.L."/>
            <person name="Kennedy G.G."/>
            <person name="Srinivasan R."/>
            <person name="Hunt B.G."/>
        </authorList>
    </citation>
    <scope>NUCLEOTIDE SEQUENCE</scope>
    <source>
        <strain evidence="2">PL_HMW_Pooled</strain>
    </source>
</reference>
<organism evidence="2 3">
    <name type="scientific">Frankliniella fusca</name>
    <dbReference type="NCBI Taxonomy" id="407009"/>
    <lineage>
        <taxon>Eukaryota</taxon>
        <taxon>Metazoa</taxon>
        <taxon>Ecdysozoa</taxon>
        <taxon>Arthropoda</taxon>
        <taxon>Hexapoda</taxon>
        <taxon>Insecta</taxon>
        <taxon>Pterygota</taxon>
        <taxon>Neoptera</taxon>
        <taxon>Paraneoptera</taxon>
        <taxon>Thysanoptera</taxon>
        <taxon>Terebrantia</taxon>
        <taxon>Thripoidea</taxon>
        <taxon>Thripidae</taxon>
        <taxon>Frankliniella</taxon>
    </lineage>
</organism>
<feature type="region of interest" description="Disordered" evidence="1">
    <location>
        <begin position="442"/>
        <end position="461"/>
    </location>
</feature>
<keyword evidence="3" id="KW-1185">Reference proteome</keyword>
<dbReference type="Proteomes" id="UP001219518">
    <property type="component" value="Unassembled WGS sequence"/>
</dbReference>
<gene>
    <name evidence="2" type="ORF">KUF71_017173</name>
</gene>
<protein>
    <submittedName>
        <fullName evidence="2">BEN domain-containing protein 5</fullName>
    </submittedName>
</protein>
<dbReference type="GO" id="GO:0003677">
    <property type="term" value="F:DNA binding"/>
    <property type="evidence" value="ECO:0007669"/>
    <property type="project" value="InterPro"/>
</dbReference>
<feature type="compositionally biased region" description="Low complexity" evidence="1">
    <location>
        <begin position="412"/>
        <end position="428"/>
    </location>
</feature>
<evidence type="ECO:0000313" key="3">
    <source>
        <dbReference type="Proteomes" id="UP001219518"/>
    </source>
</evidence>
<feature type="compositionally biased region" description="Polar residues" evidence="1">
    <location>
        <begin position="450"/>
        <end position="461"/>
    </location>
</feature>